<dbReference type="AlphaFoldDB" id="A0A5M9ZIF7"/>
<proteinExistence type="predicted"/>
<accession>A0A5M9ZIF7</accession>
<reference evidence="1 2" key="1">
    <citation type="journal article" date="2019" name="Syst. Appl. Microbiol.">
        <title>Characterization of Bifidobacterium species in feaces of the Egyptian fruit bat: Description of B. vespertilionis sp. nov. and B. rousetti sp. nov.</title>
        <authorList>
            <person name="Modesto M."/>
            <person name="Satti M."/>
            <person name="Watanabe K."/>
            <person name="Puglisi E."/>
            <person name="Morelli L."/>
            <person name="Huang C.-H."/>
            <person name="Liou J.-S."/>
            <person name="Miyashita M."/>
            <person name="Tamura T."/>
            <person name="Saito S."/>
            <person name="Mori K."/>
            <person name="Huang L."/>
            <person name="Sciavilla P."/>
            <person name="Sandri C."/>
            <person name="Spiezio C."/>
            <person name="Vitali F."/>
            <person name="Cavalieri D."/>
            <person name="Perpetuini G."/>
            <person name="Tofalo R."/>
            <person name="Bonetti A."/>
            <person name="Arita M."/>
            <person name="Mattarelli P."/>
        </authorList>
    </citation>
    <scope>NUCLEOTIDE SEQUENCE [LARGE SCALE GENOMIC DNA]</scope>
    <source>
        <strain evidence="1 2">RST17</strain>
    </source>
</reference>
<evidence type="ECO:0000313" key="2">
    <source>
        <dbReference type="Proteomes" id="UP000410049"/>
    </source>
</evidence>
<comment type="caution">
    <text evidence="1">The sequence shown here is derived from an EMBL/GenBank/DDBJ whole genome shotgun (WGS) entry which is preliminary data.</text>
</comment>
<organism evidence="1 2">
    <name type="scientific">Bifidobacterium myosotis</name>
    <dbReference type="NCBI Taxonomy" id="1630166"/>
    <lineage>
        <taxon>Bacteria</taxon>
        <taxon>Bacillati</taxon>
        <taxon>Actinomycetota</taxon>
        <taxon>Actinomycetes</taxon>
        <taxon>Bifidobacteriales</taxon>
        <taxon>Bifidobacteriaceae</taxon>
        <taxon>Bifidobacterium</taxon>
    </lineage>
</organism>
<protein>
    <submittedName>
        <fullName evidence="1">Uncharacterized protein</fullName>
    </submittedName>
</protein>
<dbReference type="EMBL" id="RZUH01000007">
    <property type="protein sequence ID" value="KAA8827239.1"/>
    <property type="molecule type" value="Genomic_DNA"/>
</dbReference>
<dbReference type="RefSeq" id="WP_150379708.1">
    <property type="nucleotide sequence ID" value="NZ_RZUH01000007.1"/>
</dbReference>
<name>A0A5M9ZIF7_9BIFI</name>
<sequence>MMDTTEIRTQAYKAIKALTKADMRLTYGNVLCFTADGMGIEADDNDDYPEDYEQAFDKVWAVMNA</sequence>
<evidence type="ECO:0000313" key="1">
    <source>
        <dbReference type="EMBL" id="KAA8827239.1"/>
    </source>
</evidence>
<gene>
    <name evidence="1" type="ORF">EMO91_09320</name>
</gene>
<dbReference type="Proteomes" id="UP000410049">
    <property type="component" value="Unassembled WGS sequence"/>
</dbReference>